<dbReference type="HOGENOM" id="CLU_178450_1_0_6"/>
<proteinExistence type="predicted"/>
<dbReference type="InterPro" id="IPR047677">
    <property type="entry name" value="GDCCVxC"/>
</dbReference>
<keyword evidence="2" id="KW-1185">Reference proteome</keyword>
<dbReference type="AlphaFoldDB" id="Q12IA2"/>
<dbReference type="Proteomes" id="UP000001982">
    <property type="component" value="Chromosome"/>
</dbReference>
<organism evidence="1 2">
    <name type="scientific">Shewanella denitrificans (strain OS217 / ATCC BAA-1090 / DSM 15013)</name>
    <dbReference type="NCBI Taxonomy" id="318161"/>
    <lineage>
        <taxon>Bacteria</taxon>
        <taxon>Pseudomonadati</taxon>
        <taxon>Pseudomonadota</taxon>
        <taxon>Gammaproteobacteria</taxon>
        <taxon>Alteromonadales</taxon>
        <taxon>Shewanellaceae</taxon>
        <taxon>Shewanella</taxon>
    </lineage>
</organism>
<evidence type="ECO:0000313" key="2">
    <source>
        <dbReference type="Proteomes" id="UP000001982"/>
    </source>
</evidence>
<dbReference type="STRING" id="318161.Sden_3549"/>
<accession>Q12IA2</accession>
<evidence type="ECO:0000313" key="1">
    <source>
        <dbReference type="EMBL" id="ABE56824.1"/>
    </source>
</evidence>
<sequence>MRITTPMKVANLIAKLTCPHCGHCKQLQMPTHACLWFYECELCQTMLSPLAGDCCVFCSYADMECPPKQLDAGCCASDN</sequence>
<dbReference type="NCBIfam" id="NF041374">
    <property type="entry name" value="GDCCVxC"/>
    <property type="match status" value="1"/>
</dbReference>
<protein>
    <submittedName>
        <fullName evidence="1">Uncharacterized protein</fullName>
    </submittedName>
</protein>
<name>Q12IA2_SHEDO</name>
<reference evidence="1 2" key="1">
    <citation type="submission" date="2006-03" db="EMBL/GenBank/DDBJ databases">
        <title>Complete sequence of Shewanella denitrificans OS217.</title>
        <authorList>
            <consortium name="US DOE Joint Genome Institute"/>
            <person name="Copeland A."/>
            <person name="Lucas S."/>
            <person name="Lapidus A."/>
            <person name="Barry K."/>
            <person name="Detter J.C."/>
            <person name="Glavina del Rio T."/>
            <person name="Hammon N."/>
            <person name="Israni S."/>
            <person name="Dalin E."/>
            <person name="Tice H."/>
            <person name="Pitluck S."/>
            <person name="Brettin T."/>
            <person name="Bruce D."/>
            <person name="Han C."/>
            <person name="Tapia R."/>
            <person name="Gilna P."/>
            <person name="Kiss H."/>
            <person name="Schmutz J."/>
            <person name="Larimer F."/>
            <person name="Land M."/>
            <person name="Hauser L."/>
            <person name="Kyrpides N."/>
            <person name="Lykidis A."/>
            <person name="Richardson P."/>
        </authorList>
    </citation>
    <scope>NUCLEOTIDE SEQUENCE [LARGE SCALE GENOMIC DNA]</scope>
    <source>
        <strain evidence="2">OS217 / ATCC BAA-1090 / DSM 15013</strain>
    </source>
</reference>
<gene>
    <name evidence="1" type="ordered locus">Sden_3549</name>
</gene>
<dbReference type="KEGG" id="sdn:Sden_3549"/>
<dbReference type="eggNOG" id="COG0053">
    <property type="taxonomic scope" value="Bacteria"/>
</dbReference>
<dbReference type="EMBL" id="CP000302">
    <property type="protein sequence ID" value="ABE56824.1"/>
    <property type="molecule type" value="Genomic_DNA"/>
</dbReference>